<evidence type="ECO:0000313" key="2">
    <source>
        <dbReference type="EMBL" id="MBZ4039672.1"/>
    </source>
</evidence>
<comment type="caution">
    <text evidence="2">The sequence shown here is derived from an EMBL/GenBank/DDBJ whole genome shotgun (WGS) entry which is preliminary data.</text>
</comment>
<protein>
    <submittedName>
        <fullName evidence="2">SRPBCC family protein</fullName>
    </submittedName>
</protein>
<gene>
    <name evidence="2" type="ORF">K6753_09005</name>
</gene>
<proteinExistence type="predicted"/>
<dbReference type="CDD" id="cd07818">
    <property type="entry name" value="SRPBCC_1"/>
    <property type="match status" value="1"/>
</dbReference>
<evidence type="ECO:0000256" key="1">
    <source>
        <dbReference type="SAM" id="MobiDB-lite"/>
    </source>
</evidence>
<organism evidence="2 3">
    <name type="scientific">Novilysobacter selenitireducens</name>
    <dbReference type="NCBI Taxonomy" id="2872639"/>
    <lineage>
        <taxon>Bacteria</taxon>
        <taxon>Pseudomonadati</taxon>
        <taxon>Pseudomonadota</taxon>
        <taxon>Gammaproteobacteria</taxon>
        <taxon>Lysobacterales</taxon>
        <taxon>Lysobacteraceae</taxon>
        <taxon>Novilysobacter</taxon>
    </lineage>
</organism>
<feature type="compositionally biased region" description="Acidic residues" evidence="1">
    <location>
        <begin position="275"/>
        <end position="297"/>
    </location>
</feature>
<keyword evidence="3" id="KW-1185">Reference proteome</keyword>
<name>A0ABS7T711_9GAMM</name>
<dbReference type="Gene3D" id="3.20.80.10">
    <property type="entry name" value="Regulatory factor, effector binding domain"/>
    <property type="match status" value="1"/>
</dbReference>
<evidence type="ECO:0000313" key="3">
    <source>
        <dbReference type="Proteomes" id="UP001430954"/>
    </source>
</evidence>
<dbReference type="RefSeq" id="WP_223676112.1">
    <property type="nucleotide sequence ID" value="NZ_JAINZW010000003.1"/>
</dbReference>
<dbReference type="InterPro" id="IPR011256">
    <property type="entry name" value="Reg_factor_effector_dom_sf"/>
</dbReference>
<dbReference type="Gene3D" id="3.30.530.20">
    <property type="match status" value="1"/>
</dbReference>
<reference evidence="2 3" key="1">
    <citation type="submission" date="2021-09" db="EMBL/GenBank/DDBJ databases">
        <title>Lysobacter sp. 13A isolated from the river sediment.</title>
        <authorList>
            <person name="Liu H."/>
            <person name="Li S."/>
            <person name="Mao S."/>
        </authorList>
    </citation>
    <scope>NUCLEOTIDE SEQUENCE [LARGE SCALE GENOMIC DNA]</scope>
    <source>
        <strain evidence="2 3">13A</strain>
    </source>
</reference>
<dbReference type="SUPFAM" id="SSF55961">
    <property type="entry name" value="Bet v1-like"/>
    <property type="match status" value="1"/>
</dbReference>
<sequence>MTRLIEILISLAIVVALFLVVGLLLPASRHHEESVETNRKLTIVYDTINSLRRFEDWNPLVLRDPNIEIEKSGPDSGVGARLEYSSDTNLGEGSWEIVANEPRKSVSFALTDPEPGNNKRTTYSLKPTGRAGRNVEITQTYDVDYGWNLIGRYAGMYVSSNVGSDMRMGLQRLSNMLAAVPNYDYADLSKDDPEMAPRLQDRPAENLLFVSAAVPRDNEAVAKQMLSNLEWIRRVMASNNLEAAGPVRIITNEFGAESYSFDVAMPVRKRSGGSSDDEQDENTDAADEGDEAAEAAETEVAAVEYPELTGLKLDGPVEYRRSPASQIAMVPFEGHMANLSVVRDALRAWALTQGFETAERPYELWKSGIEGGFKEDGEFEVVWAVR</sequence>
<accession>A0ABS7T711</accession>
<feature type="region of interest" description="Disordered" evidence="1">
    <location>
        <begin position="268"/>
        <end position="299"/>
    </location>
</feature>
<dbReference type="EMBL" id="JAINZW010000003">
    <property type="protein sequence ID" value="MBZ4039672.1"/>
    <property type="molecule type" value="Genomic_DNA"/>
</dbReference>
<dbReference type="InterPro" id="IPR023393">
    <property type="entry name" value="START-like_dom_sf"/>
</dbReference>
<dbReference type="Pfam" id="PF10604">
    <property type="entry name" value="Polyketide_cyc2"/>
    <property type="match status" value="1"/>
</dbReference>
<dbReference type="Proteomes" id="UP001430954">
    <property type="component" value="Unassembled WGS sequence"/>
</dbReference>
<dbReference type="InterPro" id="IPR019587">
    <property type="entry name" value="Polyketide_cyclase/dehydratase"/>
</dbReference>